<evidence type="ECO:0000313" key="2">
    <source>
        <dbReference type="EMBL" id="GAA2247766.1"/>
    </source>
</evidence>
<protein>
    <recommendedName>
        <fullName evidence="4">DUF1345 domain-containing protein</fullName>
    </recommendedName>
</protein>
<name>A0ABN3E3F3_9MICO</name>
<proteinExistence type="predicted"/>
<evidence type="ECO:0008006" key="4">
    <source>
        <dbReference type="Google" id="ProtNLM"/>
    </source>
</evidence>
<feature type="transmembrane region" description="Helical" evidence="1">
    <location>
        <begin position="149"/>
        <end position="168"/>
    </location>
</feature>
<feature type="transmembrane region" description="Helical" evidence="1">
    <location>
        <begin position="223"/>
        <end position="244"/>
    </location>
</feature>
<evidence type="ECO:0000256" key="1">
    <source>
        <dbReference type="SAM" id="Phobius"/>
    </source>
</evidence>
<accession>A0ABN3E3F3</accession>
<dbReference type="InterPro" id="IPR009781">
    <property type="entry name" value="DUF1345"/>
</dbReference>
<evidence type="ECO:0000313" key="3">
    <source>
        <dbReference type="Proteomes" id="UP001500929"/>
    </source>
</evidence>
<organism evidence="2 3">
    <name type="scientific">Herbiconiux moechotypicola</name>
    <dbReference type="NCBI Taxonomy" id="637393"/>
    <lineage>
        <taxon>Bacteria</taxon>
        <taxon>Bacillati</taxon>
        <taxon>Actinomycetota</taxon>
        <taxon>Actinomycetes</taxon>
        <taxon>Micrococcales</taxon>
        <taxon>Microbacteriaceae</taxon>
        <taxon>Herbiconiux</taxon>
    </lineage>
</organism>
<dbReference type="EMBL" id="BAAAQY010000013">
    <property type="protein sequence ID" value="GAA2247766.1"/>
    <property type="molecule type" value="Genomic_DNA"/>
</dbReference>
<reference evidence="2 3" key="1">
    <citation type="journal article" date="2019" name="Int. J. Syst. Evol. Microbiol.">
        <title>The Global Catalogue of Microorganisms (GCM) 10K type strain sequencing project: providing services to taxonomists for standard genome sequencing and annotation.</title>
        <authorList>
            <consortium name="The Broad Institute Genomics Platform"/>
            <consortium name="The Broad Institute Genome Sequencing Center for Infectious Disease"/>
            <person name="Wu L."/>
            <person name="Ma J."/>
        </authorList>
    </citation>
    <scope>NUCLEOTIDE SEQUENCE [LARGE SCALE GENOMIC DNA]</scope>
    <source>
        <strain evidence="2 3">JCM 16117</strain>
    </source>
</reference>
<gene>
    <name evidence="2" type="ORF">GCM10009851_36510</name>
</gene>
<dbReference type="Pfam" id="PF07077">
    <property type="entry name" value="DUF1345"/>
    <property type="match status" value="1"/>
</dbReference>
<dbReference type="Proteomes" id="UP001500929">
    <property type="component" value="Unassembled WGS sequence"/>
</dbReference>
<feature type="transmembrane region" description="Helical" evidence="1">
    <location>
        <begin position="108"/>
        <end position="137"/>
    </location>
</feature>
<feature type="transmembrane region" description="Helical" evidence="1">
    <location>
        <begin position="64"/>
        <end position="87"/>
    </location>
</feature>
<feature type="transmembrane region" description="Helical" evidence="1">
    <location>
        <begin position="31"/>
        <end position="52"/>
    </location>
</feature>
<comment type="caution">
    <text evidence="2">The sequence shown here is derived from an EMBL/GenBank/DDBJ whole genome shotgun (WGS) entry which is preliminary data.</text>
</comment>
<keyword evidence="1" id="KW-1133">Transmembrane helix</keyword>
<keyword evidence="3" id="KW-1185">Reference proteome</keyword>
<keyword evidence="1" id="KW-0472">Membrane</keyword>
<sequence>MPLHPGTVVRMTAARAGRRVPVFAHDIPRSLVAMVPAVVVGFGLQLVALGLFDVGVSELSAAGVLLFWGAYCVSVIVITLVVFGRVGSTELARRLRRTAPPAKRWQRVLAASFGAGAISWAVTGSSFAILAVIYLALNPQVSSSPLVTWSAVAAVAGSWAVTMVSFAVHIARHDELHGGAEFPGETRPLFGDYLYLAAQIGTTFGGSDVDLTSRPMRRVVMSYSIIAFTFNTVIVALLVSVLIARVG</sequence>
<keyword evidence="1" id="KW-0812">Transmembrane</keyword>